<dbReference type="RefSeq" id="XP_028479915.1">
    <property type="nucleotide sequence ID" value="XM_028616058.1"/>
</dbReference>
<evidence type="ECO:0000256" key="4">
    <source>
        <dbReference type="ARBA" id="ARBA00023014"/>
    </source>
</evidence>
<keyword evidence="1" id="KW-0001">2Fe-2S</keyword>
<feature type="region of interest" description="Disordered" evidence="5">
    <location>
        <begin position="46"/>
        <end position="73"/>
    </location>
</feature>
<dbReference type="InterPro" id="IPR009078">
    <property type="entry name" value="Ferritin-like_SF"/>
</dbReference>
<dbReference type="PANTHER" id="PTHR42782:SF2">
    <property type="entry name" value="3-OXOACYL-[ACYL-CARRIER-PROTEIN] SYNTHASE-LIKE PROTEIN"/>
    <property type="match status" value="1"/>
</dbReference>
<dbReference type="SUPFAM" id="SSF47240">
    <property type="entry name" value="Ferritin-like"/>
    <property type="match status" value="1"/>
</dbReference>
<organism evidence="7 8">
    <name type="scientific">Apiotrichum porosum</name>
    <dbReference type="NCBI Taxonomy" id="105984"/>
    <lineage>
        <taxon>Eukaryota</taxon>
        <taxon>Fungi</taxon>
        <taxon>Dikarya</taxon>
        <taxon>Basidiomycota</taxon>
        <taxon>Agaricomycotina</taxon>
        <taxon>Tremellomycetes</taxon>
        <taxon>Trichosporonales</taxon>
        <taxon>Trichosporonaceae</taxon>
        <taxon>Apiotrichum</taxon>
    </lineage>
</organism>
<dbReference type="PANTHER" id="PTHR42782">
    <property type="entry name" value="SI:CH73-314G15.3"/>
    <property type="match status" value="1"/>
</dbReference>
<dbReference type="InterPro" id="IPR007402">
    <property type="entry name" value="DUF455"/>
</dbReference>
<dbReference type="Gene3D" id="2.102.10.10">
    <property type="entry name" value="Rieske [2Fe-2S] iron-sulphur domain"/>
    <property type="match status" value="1"/>
</dbReference>
<dbReference type="CDD" id="cd00657">
    <property type="entry name" value="Ferritin_like"/>
    <property type="match status" value="1"/>
</dbReference>
<evidence type="ECO:0000256" key="5">
    <source>
        <dbReference type="SAM" id="MobiDB-lite"/>
    </source>
</evidence>
<dbReference type="OrthoDB" id="426882at2759"/>
<proteinExistence type="predicted"/>
<evidence type="ECO:0000259" key="6">
    <source>
        <dbReference type="PROSITE" id="PS51296"/>
    </source>
</evidence>
<keyword evidence="3" id="KW-0408">Iron</keyword>
<dbReference type="Pfam" id="PF00355">
    <property type="entry name" value="Rieske"/>
    <property type="match status" value="1"/>
</dbReference>
<reference evidence="7 8" key="1">
    <citation type="submission" date="2018-11" db="EMBL/GenBank/DDBJ databases">
        <title>Genome sequence of Apiotrichum porosum DSM 27194.</title>
        <authorList>
            <person name="Aliyu H."/>
            <person name="Gorte O."/>
            <person name="Ochsenreither K."/>
        </authorList>
    </citation>
    <scope>NUCLEOTIDE SEQUENCE [LARGE SCALE GENOMIC DNA]</scope>
    <source>
        <strain evidence="7 8">DSM 27194</strain>
    </source>
</reference>
<accession>A0A427Y9T6</accession>
<dbReference type="EMBL" id="RSCE01000001">
    <property type="protein sequence ID" value="RSH87707.1"/>
    <property type="molecule type" value="Genomic_DNA"/>
</dbReference>
<feature type="domain" description="Rieske" evidence="6">
    <location>
        <begin position="73"/>
        <end position="146"/>
    </location>
</feature>
<dbReference type="Pfam" id="PF04305">
    <property type="entry name" value="DUF455"/>
    <property type="match status" value="1"/>
</dbReference>
<feature type="compositionally biased region" description="Acidic residues" evidence="5">
    <location>
        <begin position="51"/>
        <end position="63"/>
    </location>
</feature>
<protein>
    <recommendedName>
        <fullName evidence="6">Rieske domain-containing protein</fullName>
    </recommendedName>
</protein>
<comment type="caution">
    <text evidence="7">The sequence shown here is derived from an EMBL/GenBank/DDBJ whole genome shotgun (WGS) entry which is preliminary data.</text>
</comment>
<sequence length="515" mass="56553">MKGYVKACSLEDTYSHTRFHLSLRTISSPAVYHRLLLFRINKPDVDKDEAQDGDNAETSDDADGLPPASSSNRSAPELYCMEEKCPHLGAPLSHAVLEVDDIEDTRAVVCPWHQYDFDLRDGSSSTGAQTCTYKVRIEGSGKDAEVWVEAPHVEGGHDWEALEFRAVSEDFADPPSLSLAGLSVGDDVADETAHTQHASATPADAALPNDLPDSLLGFAHLVLATAEPMAKCALTREAVSRMRAGKLRSIRPNKSEIRKARENGGLLDEPPRLQSSVPAGQTAKRGKGGSEKSRIMMLHALANIEQYAIDLAWDIIARFADAEVEGERLPVDFFLDWAKVAEDEAKHFSLLNKRLIEMGSYFGAQSVHAGLWESAMDTADSLLSRIAIIHLVAEARGVDMNPLTLAKLQAAGDAESSRVLEIIHADEITHVTTGHRWFSYICARQGLEPVQQFRLEVSNNFHGDLKGPFNITDRARAGLTQEFYTDLRGHHRRRQEVYGNGTGSGGDANMHPRLT</sequence>
<dbReference type="Proteomes" id="UP000279236">
    <property type="component" value="Unassembled WGS sequence"/>
</dbReference>
<evidence type="ECO:0000313" key="7">
    <source>
        <dbReference type="EMBL" id="RSH87707.1"/>
    </source>
</evidence>
<dbReference type="InterPro" id="IPR017941">
    <property type="entry name" value="Rieske_2Fe-2S"/>
</dbReference>
<dbReference type="InterPro" id="IPR036922">
    <property type="entry name" value="Rieske_2Fe-2S_sf"/>
</dbReference>
<keyword evidence="2" id="KW-0479">Metal-binding</keyword>
<dbReference type="GeneID" id="39584766"/>
<feature type="region of interest" description="Disordered" evidence="5">
    <location>
        <begin position="494"/>
        <end position="515"/>
    </location>
</feature>
<keyword evidence="4" id="KW-0411">Iron-sulfur</keyword>
<dbReference type="GO" id="GO:0051537">
    <property type="term" value="F:2 iron, 2 sulfur cluster binding"/>
    <property type="evidence" value="ECO:0007669"/>
    <property type="project" value="UniProtKB-KW"/>
</dbReference>
<dbReference type="GO" id="GO:0046872">
    <property type="term" value="F:metal ion binding"/>
    <property type="evidence" value="ECO:0007669"/>
    <property type="project" value="UniProtKB-KW"/>
</dbReference>
<keyword evidence="8" id="KW-1185">Reference proteome</keyword>
<dbReference type="AlphaFoldDB" id="A0A427Y9T6"/>
<evidence type="ECO:0000313" key="8">
    <source>
        <dbReference type="Proteomes" id="UP000279236"/>
    </source>
</evidence>
<gene>
    <name evidence="7" type="ORF">EHS24_000223</name>
</gene>
<evidence type="ECO:0000256" key="2">
    <source>
        <dbReference type="ARBA" id="ARBA00022723"/>
    </source>
</evidence>
<evidence type="ECO:0000256" key="3">
    <source>
        <dbReference type="ARBA" id="ARBA00023004"/>
    </source>
</evidence>
<dbReference type="STRING" id="105984.A0A427Y9T6"/>
<name>A0A427Y9T6_9TREE</name>
<dbReference type="PROSITE" id="PS51296">
    <property type="entry name" value="RIESKE"/>
    <property type="match status" value="1"/>
</dbReference>
<dbReference type="SUPFAM" id="SSF50022">
    <property type="entry name" value="ISP domain"/>
    <property type="match status" value="1"/>
</dbReference>
<evidence type="ECO:0000256" key="1">
    <source>
        <dbReference type="ARBA" id="ARBA00022714"/>
    </source>
</evidence>
<dbReference type="CDD" id="cd03467">
    <property type="entry name" value="Rieske"/>
    <property type="match status" value="1"/>
</dbReference>
<feature type="region of interest" description="Disordered" evidence="5">
    <location>
        <begin position="261"/>
        <end position="290"/>
    </location>
</feature>